<dbReference type="AlphaFoldDB" id="A0A8K0GXZ2"/>
<dbReference type="InterPro" id="IPR006045">
    <property type="entry name" value="Cupin_1"/>
</dbReference>
<dbReference type="GO" id="GO:0048046">
    <property type="term" value="C:apoplast"/>
    <property type="evidence" value="ECO:0007669"/>
    <property type="project" value="UniProtKB-SubCell"/>
</dbReference>
<dbReference type="Proteomes" id="UP000796880">
    <property type="component" value="Unassembled WGS sequence"/>
</dbReference>
<comment type="similarity">
    <text evidence="2 14">Belongs to the germin family.</text>
</comment>
<evidence type="ECO:0000256" key="14">
    <source>
        <dbReference type="RuleBase" id="RU366015"/>
    </source>
</evidence>
<evidence type="ECO:0000256" key="12">
    <source>
        <dbReference type="PIRSR" id="PIRSR601929-2"/>
    </source>
</evidence>
<keyword evidence="4 14" id="KW-0964">Secreted</keyword>
<dbReference type="Pfam" id="PF00190">
    <property type="entry name" value="Cupin_1"/>
    <property type="match status" value="1"/>
</dbReference>
<feature type="binding site" evidence="12">
    <location>
        <position position="159"/>
    </location>
    <ligand>
        <name>Mn(2+)</name>
        <dbReference type="ChEBI" id="CHEBI:29035"/>
    </ligand>
</feature>
<feature type="domain" description="Cupin type-1" evidence="15">
    <location>
        <begin position="65"/>
        <end position="211"/>
    </location>
</feature>
<evidence type="ECO:0000256" key="9">
    <source>
        <dbReference type="ARBA" id="ARBA00023180"/>
    </source>
</evidence>
<feature type="binding site" evidence="11">
    <location>
        <position position="120"/>
    </location>
    <ligand>
        <name>oxalate</name>
        <dbReference type="ChEBI" id="CHEBI:30623"/>
    </ligand>
</feature>
<feature type="binding site" evidence="12">
    <location>
        <position position="120"/>
    </location>
    <ligand>
        <name>Mn(2+)</name>
        <dbReference type="ChEBI" id="CHEBI:29035"/>
    </ligand>
</feature>
<dbReference type="EMBL" id="VOIH02000008">
    <property type="protein sequence ID" value="KAF3439675.1"/>
    <property type="molecule type" value="Genomic_DNA"/>
</dbReference>
<keyword evidence="9" id="KW-0325">Glycoprotein</keyword>
<dbReference type="SUPFAM" id="SSF51182">
    <property type="entry name" value="RmlC-like cupins"/>
    <property type="match status" value="1"/>
</dbReference>
<keyword evidence="8" id="KW-0675">Receptor</keyword>
<evidence type="ECO:0000256" key="6">
    <source>
        <dbReference type="ARBA" id="ARBA00022729"/>
    </source>
</evidence>
<dbReference type="PANTHER" id="PTHR31238">
    <property type="entry name" value="GERMIN-LIKE PROTEIN SUBFAMILY 3 MEMBER 3"/>
    <property type="match status" value="1"/>
</dbReference>
<evidence type="ECO:0000256" key="10">
    <source>
        <dbReference type="ARBA" id="ARBA00023211"/>
    </source>
</evidence>
<keyword evidence="7 13" id="KW-1015">Disulfide bond</keyword>
<dbReference type="Gene3D" id="2.60.120.10">
    <property type="entry name" value="Jelly Rolls"/>
    <property type="match status" value="1"/>
</dbReference>
<evidence type="ECO:0000313" key="17">
    <source>
        <dbReference type="Proteomes" id="UP000796880"/>
    </source>
</evidence>
<dbReference type="InterPro" id="IPR001929">
    <property type="entry name" value="Germin"/>
</dbReference>
<evidence type="ECO:0000256" key="3">
    <source>
        <dbReference type="ARBA" id="ARBA00022523"/>
    </source>
</evidence>
<evidence type="ECO:0000256" key="4">
    <source>
        <dbReference type="ARBA" id="ARBA00022525"/>
    </source>
</evidence>
<feature type="disulfide bond" evidence="13">
    <location>
        <begin position="36"/>
        <end position="51"/>
    </location>
</feature>
<dbReference type="OrthoDB" id="1921208at2759"/>
<evidence type="ECO:0000256" key="5">
    <source>
        <dbReference type="ARBA" id="ARBA00022723"/>
    </source>
</evidence>
<organism evidence="16 17">
    <name type="scientific">Rhamnella rubrinervis</name>
    <dbReference type="NCBI Taxonomy" id="2594499"/>
    <lineage>
        <taxon>Eukaryota</taxon>
        <taxon>Viridiplantae</taxon>
        <taxon>Streptophyta</taxon>
        <taxon>Embryophyta</taxon>
        <taxon>Tracheophyta</taxon>
        <taxon>Spermatophyta</taxon>
        <taxon>Magnoliopsida</taxon>
        <taxon>eudicotyledons</taxon>
        <taxon>Gunneridae</taxon>
        <taxon>Pentapetalae</taxon>
        <taxon>rosids</taxon>
        <taxon>fabids</taxon>
        <taxon>Rosales</taxon>
        <taxon>Rhamnaceae</taxon>
        <taxon>rhamnoid group</taxon>
        <taxon>Rhamneae</taxon>
        <taxon>Rhamnella</taxon>
    </lineage>
</organism>
<feature type="binding site" evidence="12">
    <location>
        <position position="113"/>
    </location>
    <ligand>
        <name>Mn(2+)</name>
        <dbReference type="ChEBI" id="CHEBI:29035"/>
    </ligand>
</feature>
<proteinExistence type="inferred from homology"/>
<feature type="binding site" evidence="12">
    <location>
        <position position="115"/>
    </location>
    <ligand>
        <name>Mn(2+)</name>
        <dbReference type="ChEBI" id="CHEBI:29035"/>
    </ligand>
</feature>
<evidence type="ECO:0000256" key="7">
    <source>
        <dbReference type="ARBA" id="ARBA00023157"/>
    </source>
</evidence>
<dbReference type="InterPro" id="IPR014710">
    <property type="entry name" value="RmlC-like_jellyroll"/>
</dbReference>
<dbReference type="CDD" id="cd02241">
    <property type="entry name" value="cupin_OxOx"/>
    <property type="match status" value="1"/>
</dbReference>
<evidence type="ECO:0000256" key="11">
    <source>
        <dbReference type="PIRSR" id="PIRSR601929-1"/>
    </source>
</evidence>
<evidence type="ECO:0000256" key="2">
    <source>
        <dbReference type="ARBA" id="ARBA00007456"/>
    </source>
</evidence>
<evidence type="ECO:0000313" key="16">
    <source>
        <dbReference type="EMBL" id="KAF3439675.1"/>
    </source>
</evidence>
<dbReference type="SMART" id="SM00835">
    <property type="entry name" value="Cupin_1"/>
    <property type="match status" value="1"/>
</dbReference>
<gene>
    <name evidence="16" type="ORF">FNV43_RR17953</name>
</gene>
<comment type="subcellular location">
    <subcellularLocation>
        <location evidence="1 14">Secreted</location>
        <location evidence="1 14">Extracellular space</location>
        <location evidence="1 14">Apoplast</location>
    </subcellularLocation>
</comment>
<dbReference type="FunFam" id="2.60.120.10:FF:000047">
    <property type="entry name" value="Auxin-binding protein ABP19a"/>
    <property type="match status" value="1"/>
</dbReference>
<comment type="caution">
    <text evidence="16">The sequence shown here is derived from an EMBL/GenBank/DDBJ whole genome shotgun (WGS) entry which is preliminary data.</text>
</comment>
<evidence type="ECO:0000259" key="15">
    <source>
        <dbReference type="SMART" id="SM00835"/>
    </source>
</evidence>
<dbReference type="PROSITE" id="PS00725">
    <property type="entry name" value="GERMIN"/>
    <property type="match status" value="1"/>
</dbReference>
<accession>A0A8K0GXZ2</accession>
<keyword evidence="17" id="KW-1185">Reference proteome</keyword>
<evidence type="ECO:0000256" key="1">
    <source>
        <dbReference type="ARBA" id="ARBA00004271"/>
    </source>
</evidence>
<dbReference type="InterPro" id="IPR019780">
    <property type="entry name" value="Germin_Mn-BS"/>
</dbReference>
<keyword evidence="10 11" id="KW-0464">Manganese</keyword>
<name>A0A8K0GXZ2_9ROSA</name>
<feature type="binding site" evidence="11">
    <location>
        <position position="115"/>
    </location>
    <ligand>
        <name>oxalate</name>
        <dbReference type="ChEBI" id="CHEBI:30623"/>
    </ligand>
</feature>
<dbReference type="InterPro" id="IPR011051">
    <property type="entry name" value="RmlC_Cupin_sf"/>
</dbReference>
<keyword evidence="3 14" id="KW-0052">Apoplast</keyword>
<dbReference type="PRINTS" id="PR00325">
    <property type="entry name" value="GERMIN"/>
</dbReference>
<evidence type="ECO:0000256" key="13">
    <source>
        <dbReference type="PIRSR" id="PIRSR601929-3"/>
    </source>
</evidence>
<reference evidence="16" key="1">
    <citation type="submission" date="2020-03" db="EMBL/GenBank/DDBJ databases">
        <title>A high-quality chromosome-level genome assembly of a woody plant with both climbing and erect habits, Rhamnella rubrinervis.</title>
        <authorList>
            <person name="Lu Z."/>
            <person name="Yang Y."/>
            <person name="Zhu X."/>
            <person name="Sun Y."/>
        </authorList>
    </citation>
    <scope>NUCLEOTIDE SEQUENCE</scope>
    <source>
        <strain evidence="16">BYM</strain>
        <tissue evidence="16">Leaf</tissue>
    </source>
</reference>
<keyword evidence="5 11" id="KW-0479">Metal-binding</keyword>
<dbReference type="GO" id="GO:0030145">
    <property type="term" value="F:manganese ion binding"/>
    <property type="evidence" value="ECO:0007669"/>
    <property type="project" value="UniProtKB-UniRule"/>
</dbReference>
<sequence length="221" mass="23278">MAVQLVNYERNMISQAVFFTFSFLFFFSRAVAKDFCVADYSAPESPAGYSCKKVANVTVDDFVHSGLGVAGNTSNLIKFAITPAFVDSFPGVNGLGLSVARADIAPGGVVQLHTHPGASEILLVAQGTITAGFISNANNAYIKTIKQGDVIVFPQGLLHFAVNVGRSQVVAFASFNSANPGVQILDNSLFGSNFPSELISATTFLDVVVVKKLKGVFNGTG</sequence>
<evidence type="ECO:0000256" key="8">
    <source>
        <dbReference type="ARBA" id="ARBA00023170"/>
    </source>
</evidence>
<keyword evidence="6" id="KW-0732">Signal</keyword>
<protein>
    <recommendedName>
        <fullName evidence="14">Germin-like protein</fullName>
    </recommendedName>
</protein>